<protein>
    <submittedName>
        <fullName evidence="1">Uncharacterized protein</fullName>
    </submittedName>
</protein>
<dbReference type="EMBL" id="MLJW01005082">
    <property type="protein sequence ID" value="OIQ68827.1"/>
    <property type="molecule type" value="Genomic_DNA"/>
</dbReference>
<dbReference type="AlphaFoldDB" id="A0A1J5PU65"/>
<accession>A0A1J5PU65</accession>
<evidence type="ECO:0000313" key="1">
    <source>
        <dbReference type="EMBL" id="OIQ68827.1"/>
    </source>
</evidence>
<reference evidence="1" key="1">
    <citation type="submission" date="2016-10" db="EMBL/GenBank/DDBJ databases">
        <title>Sequence of Gallionella enrichment culture.</title>
        <authorList>
            <person name="Poehlein A."/>
            <person name="Muehling M."/>
            <person name="Daniel R."/>
        </authorList>
    </citation>
    <scope>NUCLEOTIDE SEQUENCE</scope>
</reference>
<sequence>MIWNEQRHKSVNWKRSPSKLVGWNSPTNYENRHDLHTMKSLGERTTNPGHYRCWLVLFDR</sequence>
<organism evidence="1">
    <name type="scientific">mine drainage metagenome</name>
    <dbReference type="NCBI Taxonomy" id="410659"/>
    <lineage>
        <taxon>unclassified sequences</taxon>
        <taxon>metagenomes</taxon>
        <taxon>ecological metagenomes</taxon>
    </lineage>
</organism>
<name>A0A1J5PU65_9ZZZZ</name>
<proteinExistence type="predicted"/>
<gene>
    <name evidence="1" type="ORF">GALL_495760</name>
</gene>
<comment type="caution">
    <text evidence="1">The sequence shown here is derived from an EMBL/GenBank/DDBJ whole genome shotgun (WGS) entry which is preliminary data.</text>
</comment>